<dbReference type="SFLD" id="SFLDG01067">
    <property type="entry name" value="SPASM/twitch_domain_containing"/>
    <property type="match status" value="1"/>
</dbReference>
<evidence type="ECO:0000256" key="20">
    <source>
        <dbReference type="ARBA" id="ARBA00035146"/>
    </source>
</evidence>
<evidence type="ECO:0000256" key="21">
    <source>
        <dbReference type="ARBA" id="ARBA00035453"/>
    </source>
</evidence>
<dbReference type="SFLD" id="SFLDS00029">
    <property type="entry name" value="Radical_SAM"/>
    <property type="match status" value="1"/>
</dbReference>
<dbReference type="PANTHER" id="PTHR22960:SF0">
    <property type="entry name" value="MOLYBDENUM COFACTOR BIOSYNTHESIS PROTEIN 1"/>
    <property type="match status" value="1"/>
</dbReference>
<keyword evidence="13" id="KW-0689">Ribosomal protein</keyword>
<dbReference type="NCBIfam" id="TIGR00581">
    <property type="entry name" value="moaC"/>
    <property type="match status" value="1"/>
</dbReference>
<evidence type="ECO:0000256" key="11">
    <source>
        <dbReference type="ARBA" id="ARBA00022723"/>
    </source>
</evidence>
<comment type="caution">
    <text evidence="24">The sequence shown here is derived from an EMBL/GenBank/DDBJ whole genome shotgun (WGS) entry which is preliminary data.</text>
</comment>
<dbReference type="CDD" id="cd04457">
    <property type="entry name" value="S1_S28E"/>
    <property type="match status" value="1"/>
</dbReference>
<dbReference type="InterPro" id="IPR058240">
    <property type="entry name" value="rSAM_sf"/>
</dbReference>
<keyword evidence="19" id="KW-0687">Ribonucleoprotein</keyword>
<evidence type="ECO:0000256" key="1">
    <source>
        <dbReference type="ARBA" id="ARBA00001637"/>
    </source>
</evidence>
<dbReference type="InterPro" id="IPR007197">
    <property type="entry name" value="rSAM"/>
</dbReference>
<dbReference type="SFLD" id="SFLDG01386">
    <property type="entry name" value="main_SPASM_domain-containing"/>
    <property type="match status" value="1"/>
</dbReference>
<keyword evidence="17" id="KW-0501">Molybdenum cofactor biosynthesis</keyword>
<dbReference type="GO" id="GO:0061798">
    <property type="term" value="F:GTP 3',8'-cyclase activity"/>
    <property type="evidence" value="ECO:0007669"/>
    <property type="project" value="UniProtKB-EC"/>
</dbReference>
<keyword evidence="9" id="KW-0004">4Fe-4S</keyword>
<dbReference type="FunFam" id="2.40.50.140:FF:000025">
    <property type="entry name" value="40S ribosomal protein S28"/>
    <property type="match status" value="1"/>
</dbReference>
<dbReference type="PANTHER" id="PTHR22960">
    <property type="entry name" value="MOLYBDOPTERIN COFACTOR SYNTHESIS PROTEIN A"/>
    <property type="match status" value="1"/>
</dbReference>
<dbReference type="SUPFAM" id="SSF50249">
    <property type="entry name" value="Nucleic acid-binding proteins"/>
    <property type="match status" value="1"/>
</dbReference>
<accession>A0A922L9H0</accession>
<dbReference type="EC" id="4.6.1.17" evidence="8"/>
<dbReference type="Gene3D" id="2.40.50.140">
    <property type="entry name" value="Nucleic acid-binding proteins"/>
    <property type="match status" value="1"/>
</dbReference>
<keyword evidence="10" id="KW-0949">S-adenosyl-L-methionine</keyword>
<dbReference type="InterPro" id="IPR013785">
    <property type="entry name" value="Aldolase_TIM"/>
</dbReference>
<comment type="pathway">
    <text evidence="3">Cofactor biosynthesis; molybdopterin biosynthesis.</text>
</comment>
<evidence type="ECO:0000256" key="16">
    <source>
        <dbReference type="ARBA" id="ARBA00023134"/>
    </source>
</evidence>
<dbReference type="InterPro" id="IPR006638">
    <property type="entry name" value="Elp3/MiaA/NifB-like_rSAM"/>
</dbReference>
<dbReference type="GO" id="GO:0006777">
    <property type="term" value="P:Mo-molybdopterin cofactor biosynthetic process"/>
    <property type="evidence" value="ECO:0007669"/>
    <property type="project" value="UniProtKB-KW"/>
</dbReference>
<sequence>MDKIRLAKVSKVLGRTGSQGQCTQVRVEFLDESYRSIIRNVKGPVREGDILTLLESEREARRLPSLSSLTKQKPKTNNDANFQPLLDTFGRRHDYLRISLTERCNLRCLYCMPEEGVQLSPKSNLLNNEEIYRMANLFVHRFGTKKIRFTGGEPLIRNDIIDIIQNVSKLKSNGLEKISITTNGILFARYSSMLRQAGLDSVNISLDTLNSDRFQLITRRNGLAKVIKSIEAALRDDYDSVKINFVPIQGLNDDEIEDFIQLTKDSNLEIRFIEYMPFDGNRWHPDKMISFKQLINRIQSRFNVERLPLRTIHDTAVLYQVQGYVGTIGFINSMTNAFCAGCNRVRLTADGHLKVCLFGKDELSLKQAIHNGLNDDEIDVLIREAVKRKKKQHSGALNIAKDNTNRPMILIDQRKFLSTLSSSSNDKNFTHIDPNDGQVKMVNVGEKSSTRRIARARARIEIGSDVMNKIEYNQIGKGNVLTVAKIAGIMAAKSTSNLIPLCHQCPLDRVDVQFHLDYSNEEIIVESICETTWKTGVEMEALMAVSIASLTIYDMCKALNKSIVIRDCCLMAKTGGKSGDFNRV</sequence>
<dbReference type="Gene3D" id="3.30.70.640">
    <property type="entry name" value="Molybdopterin cofactor biosynthesis C (MoaC) domain"/>
    <property type="match status" value="1"/>
</dbReference>
<evidence type="ECO:0000256" key="22">
    <source>
        <dbReference type="ARBA" id="ARBA00048697"/>
    </source>
</evidence>
<gene>
    <name evidence="24" type="ORF">DERF_001274</name>
</gene>
<dbReference type="NCBIfam" id="TIGR02666">
    <property type="entry name" value="moaA"/>
    <property type="match status" value="1"/>
</dbReference>
<name>A0A922L9H0_DERFA</name>
<evidence type="ECO:0000256" key="8">
    <source>
        <dbReference type="ARBA" id="ARBA00012575"/>
    </source>
</evidence>
<dbReference type="PROSITE" id="PS01305">
    <property type="entry name" value="MOAA_NIFB_PQQE"/>
    <property type="match status" value="1"/>
</dbReference>
<dbReference type="AlphaFoldDB" id="A0A922L9H0"/>
<dbReference type="HAMAP" id="MF_01225_B">
    <property type="entry name" value="MoaA_B"/>
    <property type="match status" value="1"/>
</dbReference>
<evidence type="ECO:0000256" key="5">
    <source>
        <dbReference type="ARBA" id="ARBA00008484"/>
    </source>
</evidence>
<evidence type="ECO:0000256" key="9">
    <source>
        <dbReference type="ARBA" id="ARBA00022485"/>
    </source>
</evidence>
<dbReference type="GO" id="GO:0046872">
    <property type="term" value="F:metal ion binding"/>
    <property type="evidence" value="ECO:0007669"/>
    <property type="project" value="UniProtKB-KW"/>
</dbReference>
<feature type="domain" description="Radical SAM core" evidence="23">
    <location>
        <begin position="88"/>
        <end position="310"/>
    </location>
</feature>
<keyword evidence="18" id="KW-0456">Lyase</keyword>
<dbReference type="CDD" id="cd21117">
    <property type="entry name" value="Twitch_MoaA"/>
    <property type="match status" value="1"/>
</dbReference>
<dbReference type="InterPro" id="IPR012340">
    <property type="entry name" value="NA-bd_OB-fold"/>
</dbReference>
<dbReference type="EC" id="4.1.99.22" evidence="7"/>
<dbReference type="GO" id="GO:0005840">
    <property type="term" value="C:ribosome"/>
    <property type="evidence" value="ECO:0007669"/>
    <property type="project" value="UniProtKB-KW"/>
</dbReference>
<evidence type="ECO:0000256" key="2">
    <source>
        <dbReference type="ARBA" id="ARBA00001966"/>
    </source>
</evidence>
<dbReference type="InterPro" id="IPR000385">
    <property type="entry name" value="MoaA_NifB_PqqE_Fe-S-bd_CS"/>
</dbReference>
<dbReference type="SFLD" id="SFLDG01383">
    <property type="entry name" value="cyclic_pyranopterin_phosphate"/>
    <property type="match status" value="1"/>
</dbReference>
<evidence type="ECO:0000256" key="10">
    <source>
        <dbReference type="ARBA" id="ARBA00022691"/>
    </source>
</evidence>
<dbReference type="InterPro" id="IPR010505">
    <property type="entry name" value="MoaA_twitch"/>
</dbReference>
<evidence type="ECO:0000256" key="18">
    <source>
        <dbReference type="ARBA" id="ARBA00023239"/>
    </source>
</evidence>
<evidence type="ECO:0000313" key="25">
    <source>
        <dbReference type="Proteomes" id="UP000790347"/>
    </source>
</evidence>
<dbReference type="Pfam" id="PF01967">
    <property type="entry name" value="MoaC"/>
    <property type="match status" value="1"/>
</dbReference>
<dbReference type="Proteomes" id="UP000790347">
    <property type="component" value="Unassembled WGS sequence"/>
</dbReference>
<dbReference type="Pfam" id="PF01200">
    <property type="entry name" value="Ribosomal_S28e"/>
    <property type="match status" value="1"/>
</dbReference>
<dbReference type="SUPFAM" id="SSF55040">
    <property type="entry name" value="Molybdenum cofactor biosynthesis protein C, MoaC"/>
    <property type="match status" value="1"/>
</dbReference>
<dbReference type="NCBIfam" id="NF006870">
    <property type="entry name" value="PRK09364.1"/>
    <property type="match status" value="1"/>
</dbReference>
<evidence type="ECO:0000256" key="17">
    <source>
        <dbReference type="ARBA" id="ARBA00023150"/>
    </source>
</evidence>
<dbReference type="Pfam" id="PF04055">
    <property type="entry name" value="Radical_SAM"/>
    <property type="match status" value="1"/>
</dbReference>
<dbReference type="GO" id="GO:0005525">
    <property type="term" value="F:GTP binding"/>
    <property type="evidence" value="ECO:0007669"/>
    <property type="project" value="UniProtKB-KW"/>
</dbReference>
<evidence type="ECO:0000256" key="4">
    <source>
        <dbReference type="ARBA" id="ARBA00005943"/>
    </source>
</evidence>
<dbReference type="Gene3D" id="3.20.20.70">
    <property type="entry name" value="Aldolase class I"/>
    <property type="match status" value="1"/>
</dbReference>
<keyword evidence="25" id="KW-1185">Reference proteome</keyword>
<dbReference type="GO" id="GO:0051539">
    <property type="term" value="F:4 iron, 4 sulfur cluster binding"/>
    <property type="evidence" value="ECO:0007669"/>
    <property type="project" value="UniProtKB-KW"/>
</dbReference>
<organism evidence="24 25">
    <name type="scientific">Dermatophagoides farinae</name>
    <name type="common">American house dust mite</name>
    <dbReference type="NCBI Taxonomy" id="6954"/>
    <lineage>
        <taxon>Eukaryota</taxon>
        <taxon>Metazoa</taxon>
        <taxon>Ecdysozoa</taxon>
        <taxon>Arthropoda</taxon>
        <taxon>Chelicerata</taxon>
        <taxon>Arachnida</taxon>
        <taxon>Acari</taxon>
        <taxon>Acariformes</taxon>
        <taxon>Sarcoptiformes</taxon>
        <taxon>Astigmata</taxon>
        <taxon>Psoroptidia</taxon>
        <taxon>Analgoidea</taxon>
        <taxon>Pyroglyphidae</taxon>
        <taxon>Dermatophagoidinae</taxon>
        <taxon>Dermatophagoides</taxon>
    </lineage>
</organism>
<comment type="cofactor">
    <cofactor evidence="2">
        <name>[4Fe-4S] cluster</name>
        <dbReference type="ChEBI" id="CHEBI:49883"/>
    </cofactor>
</comment>
<dbReference type="InterPro" id="IPR013483">
    <property type="entry name" value="MoaA"/>
</dbReference>
<evidence type="ECO:0000256" key="3">
    <source>
        <dbReference type="ARBA" id="ARBA00005046"/>
    </source>
</evidence>
<dbReference type="InterPro" id="IPR023045">
    <property type="entry name" value="MoaC"/>
</dbReference>
<evidence type="ECO:0000256" key="15">
    <source>
        <dbReference type="ARBA" id="ARBA00023014"/>
    </source>
</evidence>
<comment type="similarity">
    <text evidence="5">In the C-terminal section; belongs to the MoaC family.</text>
</comment>
<dbReference type="InterPro" id="IPR050105">
    <property type="entry name" value="MoCo_biosynth_MoaA/MoaC"/>
</dbReference>
<dbReference type="InterPro" id="IPR040064">
    <property type="entry name" value="MoaA-like"/>
</dbReference>
<dbReference type="EMBL" id="ASGP02000001">
    <property type="protein sequence ID" value="KAH9527243.1"/>
    <property type="molecule type" value="Genomic_DNA"/>
</dbReference>
<comment type="catalytic activity">
    <reaction evidence="1">
        <text>(8S)-3',8-cyclo-7,8-dihydroguanosine 5'-triphosphate = cyclic pyranopterin phosphate + diphosphate</text>
        <dbReference type="Rhea" id="RHEA:49580"/>
        <dbReference type="ChEBI" id="CHEBI:33019"/>
        <dbReference type="ChEBI" id="CHEBI:59648"/>
        <dbReference type="ChEBI" id="CHEBI:131766"/>
        <dbReference type="EC" id="4.6.1.17"/>
    </reaction>
</comment>
<dbReference type="NCBIfam" id="NF001199">
    <property type="entry name" value="PRK00164.2-1"/>
    <property type="match status" value="1"/>
</dbReference>
<evidence type="ECO:0000256" key="6">
    <source>
        <dbReference type="ARBA" id="ARBA00009862"/>
    </source>
</evidence>
<reference evidence="24" key="1">
    <citation type="submission" date="2013-05" db="EMBL/GenBank/DDBJ databases">
        <authorList>
            <person name="Yim A.K.Y."/>
            <person name="Chan T.F."/>
            <person name="Ji K.M."/>
            <person name="Liu X.Y."/>
            <person name="Zhou J.W."/>
            <person name="Li R.Q."/>
            <person name="Yang K.Y."/>
            <person name="Li J."/>
            <person name="Li M."/>
            <person name="Law P.T.W."/>
            <person name="Wu Y.L."/>
            <person name="Cai Z.L."/>
            <person name="Qin H."/>
            <person name="Bao Y."/>
            <person name="Leung R.K.K."/>
            <person name="Ng P.K.S."/>
            <person name="Zou J."/>
            <person name="Zhong X.J."/>
            <person name="Ran P.X."/>
            <person name="Zhong N.S."/>
            <person name="Liu Z.G."/>
            <person name="Tsui S.K.W."/>
        </authorList>
    </citation>
    <scope>NUCLEOTIDE SEQUENCE</scope>
    <source>
        <strain evidence="24">Derf</strain>
        <tissue evidence="24">Whole organism</tissue>
    </source>
</reference>
<dbReference type="InterPro" id="IPR000289">
    <property type="entry name" value="Ribosomal_eS28"/>
</dbReference>
<dbReference type="PROSITE" id="PS00961">
    <property type="entry name" value="RIBOSOMAL_S28E"/>
    <property type="match status" value="1"/>
</dbReference>
<dbReference type="CDD" id="cd01420">
    <property type="entry name" value="MoaC_PE"/>
    <property type="match status" value="1"/>
</dbReference>
<evidence type="ECO:0000313" key="24">
    <source>
        <dbReference type="EMBL" id="KAH9527243.1"/>
    </source>
</evidence>
<comment type="catalytic activity">
    <reaction evidence="22">
        <text>GTP + AH2 + S-adenosyl-L-methionine = (8S)-3',8-cyclo-7,8-dihydroguanosine 5'-triphosphate + 5'-deoxyadenosine + L-methionine + A + H(+)</text>
        <dbReference type="Rhea" id="RHEA:49576"/>
        <dbReference type="ChEBI" id="CHEBI:13193"/>
        <dbReference type="ChEBI" id="CHEBI:15378"/>
        <dbReference type="ChEBI" id="CHEBI:17319"/>
        <dbReference type="ChEBI" id="CHEBI:17499"/>
        <dbReference type="ChEBI" id="CHEBI:37565"/>
        <dbReference type="ChEBI" id="CHEBI:57844"/>
        <dbReference type="ChEBI" id="CHEBI:59789"/>
        <dbReference type="ChEBI" id="CHEBI:131766"/>
        <dbReference type="EC" id="4.1.99.22"/>
    </reaction>
</comment>
<reference evidence="24" key="2">
    <citation type="journal article" date="2022" name="Res Sq">
        <title>Comparative Genomics Reveals Insights into the Divergent Evolution of Astigmatic Mites and Household Pest Adaptations.</title>
        <authorList>
            <person name="Xiong Q."/>
            <person name="Wan A.T.-Y."/>
            <person name="Liu X.-Y."/>
            <person name="Fung C.S.-H."/>
            <person name="Xiao X."/>
            <person name="Malainual N."/>
            <person name="Hou J."/>
            <person name="Wang L."/>
            <person name="Wang M."/>
            <person name="Yang K."/>
            <person name="Cui Y."/>
            <person name="Leung E."/>
            <person name="Nong W."/>
            <person name="Shin S.-K."/>
            <person name="Au S."/>
            <person name="Jeong K.Y."/>
            <person name="Chew F.T."/>
            <person name="Hui J."/>
            <person name="Leung T.F."/>
            <person name="Tungtrongchitr A."/>
            <person name="Zhong N."/>
            <person name="Liu Z."/>
            <person name="Tsui S."/>
        </authorList>
    </citation>
    <scope>NUCLEOTIDE SEQUENCE</scope>
    <source>
        <strain evidence="24">Derf</strain>
        <tissue evidence="24">Whole organism</tissue>
    </source>
</reference>
<protein>
    <recommendedName>
        <fullName evidence="20">Small ribosomal subunit protein eS28</fullName>
        <ecNumber evidence="7">4.1.99.22</ecNumber>
        <ecNumber evidence="8">4.6.1.17</ecNumber>
    </recommendedName>
    <alternativeName>
        <fullName evidence="21">40S ribosomal protein S28</fullName>
    </alternativeName>
</protein>
<keyword evidence="12" id="KW-0547">Nucleotide-binding</keyword>
<evidence type="ECO:0000256" key="12">
    <source>
        <dbReference type="ARBA" id="ARBA00022741"/>
    </source>
</evidence>
<comment type="similarity">
    <text evidence="4">Belongs to the eukaryotic ribosomal protein eS28 family.</text>
</comment>
<evidence type="ECO:0000256" key="19">
    <source>
        <dbReference type="ARBA" id="ARBA00023274"/>
    </source>
</evidence>
<dbReference type="GO" id="GO:1990904">
    <property type="term" value="C:ribonucleoprotein complex"/>
    <property type="evidence" value="ECO:0007669"/>
    <property type="project" value="UniProtKB-KW"/>
</dbReference>
<dbReference type="InterPro" id="IPR036522">
    <property type="entry name" value="MoaC_sf"/>
</dbReference>
<evidence type="ECO:0000256" key="13">
    <source>
        <dbReference type="ARBA" id="ARBA00022980"/>
    </source>
</evidence>
<dbReference type="SMART" id="SM00729">
    <property type="entry name" value="Elp3"/>
    <property type="match status" value="1"/>
</dbReference>
<keyword evidence="15" id="KW-0411">Iron-sulfur</keyword>
<evidence type="ECO:0000256" key="7">
    <source>
        <dbReference type="ARBA" id="ARBA00012167"/>
    </source>
</evidence>
<dbReference type="PROSITE" id="PS51918">
    <property type="entry name" value="RADICAL_SAM"/>
    <property type="match status" value="1"/>
</dbReference>
<dbReference type="SUPFAM" id="SSF102114">
    <property type="entry name" value="Radical SAM enzymes"/>
    <property type="match status" value="1"/>
</dbReference>
<keyword evidence="14" id="KW-0408">Iron</keyword>
<dbReference type="InterPro" id="IPR047594">
    <property type="entry name" value="MoaC_bact/euk"/>
</dbReference>
<evidence type="ECO:0000256" key="14">
    <source>
        <dbReference type="ARBA" id="ARBA00023004"/>
    </source>
</evidence>
<comment type="similarity">
    <text evidence="6">In the N-terminal section; belongs to the radical SAM superfamily. MoaA family.</text>
</comment>
<evidence type="ECO:0000259" key="23">
    <source>
        <dbReference type="PROSITE" id="PS51918"/>
    </source>
</evidence>
<dbReference type="Pfam" id="PF06463">
    <property type="entry name" value="Mob_synth_C"/>
    <property type="match status" value="1"/>
</dbReference>
<keyword evidence="11" id="KW-0479">Metal-binding</keyword>
<dbReference type="InterPro" id="IPR028626">
    <property type="entry name" value="Ribosomal_eS28_CS"/>
</dbReference>
<dbReference type="GO" id="GO:0003735">
    <property type="term" value="F:structural constituent of ribosome"/>
    <property type="evidence" value="ECO:0007669"/>
    <property type="project" value="InterPro"/>
</dbReference>
<dbReference type="InterPro" id="IPR002820">
    <property type="entry name" value="Mopterin_CF_biosynth-C_dom"/>
</dbReference>
<dbReference type="GO" id="GO:0061799">
    <property type="term" value="F:cyclic pyranopterin monophosphate synthase activity"/>
    <property type="evidence" value="ECO:0007669"/>
    <property type="project" value="UniProtKB-EC"/>
</dbReference>
<proteinExistence type="inferred from homology"/>
<keyword evidence="16" id="KW-0342">GTP-binding</keyword>
<dbReference type="CDD" id="cd01335">
    <property type="entry name" value="Radical_SAM"/>
    <property type="match status" value="1"/>
</dbReference>
<dbReference type="GO" id="GO:0006412">
    <property type="term" value="P:translation"/>
    <property type="evidence" value="ECO:0007669"/>
    <property type="project" value="InterPro"/>
</dbReference>